<comment type="caution">
    <text evidence="2">The sequence shown here is derived from an EMBL/GenBank/DDBJ whole genome shotgun (WGS) entry which is preliminary data.</text>
</comment>
<proteinExistence type="predicted"/>
<name>A0ABW3J7M1_9HYPH</name>
<reference evidence="3" key="1">
    <citation type="journal article" date="2019" name="Int. J. Syst. Evol. Microbiol.">
        <title>The Global Catalogue of Microorganisms (GCM) 10K type strain sequencing project: providing services to taxonomists for standard genome sequencing and annotation.</title>
        <authorList>
            <consortium name="The Broad Institute Genomics Platform"/>
            <consortium name="The Broad Institute Genome Sequencing Center for Infectious Disease"/>
            <person name="Wu L."/>
            <person name="Ma J."/>
        </authorList>
    </citation>
    <scope>NUCLEOTIDE SEQUENCE [LARGE SCALE GENOMIC DNA]</scope>
    <source>
        <strain evidence="3">CCUG 61697</strain>
    </source>
</reference>
<feature type="region of interest" description="Disordered" evidence="1">
    <location>
        <begin position="90"/>
        <end position="123"/>
    </location>
</feature>
<sequence>MIADRRRELDEQIEALARTASRSPYELLRRQCLAVVSDTMDFIREATGTMPPQCQPDIDRAFKCALDADAPRTLHALQQALDITDRLLMGVTPPPPQQPTVERPRKADDPLLKKLRTATVPSD</sequence>
<keyword evidence="3" id="KW-1185">Reference proteome</keyword>
<organism evidence="2 3">
    <name type="scientific">Methyloligella solikamskensis</name>
    <dbReference type="NCBI Taxonomy" id="1177756"/>
    <lineage>
        <taxon>Bacteria</taxon>
        <taxon>Pseudomonadati</taxon>
        <taxon>Pseudomonadota</taxon>
        <taxon>Alphaproteobacteria</taxon>
        <taxon>Hyphomicrobiales</taxon>
        <taxon>Hyphomicrobiaceae</taxon>
        <taxon>Methyloligella</taxon>
    </lineage>
</organism>
<evidence type="ECO:0008006" key="4">
    <source>
        <dbReference type="Google" id="ProtNLM"/>
    </source>
</evidence>
<dbReference type="EMBL" id="JBHTJO010000001">
    <property type="protein sequence ID" value="MFD0986114.1"/>
    <property type="molecule type" value="Genomic_DNA"/>
</dbReference>
<protein>
    <recommendedName>
        <fullName evidence="4">Terminase small subunit</fullName>
    </recommendedName>
</protein>
<evidence type="ECO:0000313" key="3">
    <source>
        <dbReference type="Proteomes" id="UP001597102"/>
    </source>
</evidence>
<dbReference type="Proteomes" id="UP001597102">
    <property type="component" value="Unassembled WGS sequence"/>
</dbReference>
<accession>A0ABW3J7M1</accession>
<evidence type="ECO:0000256" key="1">
    <source>
        <dbReference type="SAM" id="MobiDB-lite"/>
    </source>
</evidence>
<dbReference type="RefSeq" id="WP_379085630.1">
    <property type="nucleotide sequence ID" value="NZ_JBHTJO010000001.1"/>
</dbReference>
<evidence type="ECO:0000313" key="2">
    <source>
        <dbReference type="EMBL" id="MFD0986114.1"/>
    </source>
</evidence>
<gene>
    <name evidence="2" type="ORF">ACFQ2F_03260</name>
</gene>
<feature type="compositionally biased region" description="Basic and acidic residues" evidence="1">
    <location>
        <begin position="102"/>
        <end position="112"/>
    </location>
</feature>